<keyword evidence="2" id="KW-1185">Reference proteome</keyword>
<dbReference type="EMBL" id="UGQL01000002">
    <property type="protein sequence ID" value="STZ69690.1"/>
    <property type="molecule type" value="Genomic_DNA"/>
</dbReference>
<proteinExistence type="predicted"/>
<name>A0A378U5D8_MYROD</name>
<dbReference type="AlphaFoldDB" id="A0A378U5D8"/>
<gene>
    <name evidence="1" type="ORF">NCTC11179_03204</name>
</gene>
<evidence type="ECO:0000313" key="2">
    <source>
        <dbReference type="Proteomes" id="UP000255024"/>
    </source>
</evidence>
<dbReference type="Proteomes" id="UP000255024">
    <property type="component" value="Unassembled WGS sequence"/>
</dbReference>
<accession>A0A378U5D8</accession>
<protein>
    <submittedName>
        <fullName evidence="1">Uncharacterized protein</fullName>
    </submittedName>
</protein>
<sequence length="36" mass="4010">MDSVIKNVKDLVICSFKGCGEENSVCNKKVVFLSKF</sequence>
<reference evidence="1 2" key="1">
    <citation type="submission" date="2018-06" db="EMBL/GenBank/DDBJ databases">
        <authorList>
            <consortium name="Pathogen Informatics"/>
            <person name="Doyle S."/>
        </authorList>
    </citation>
    <scope>NUCLEOTIDE SEQUENCE [LARGE SCALE GENOMIC DNA]</scope>
    <source>
        <strain evidence="1 2">NCTC11179</strain>
    </source>
</reference>
<evidence type="ECO:0000313" key="1">
    <source>
        <dbReference type="EMBL" id="STZ69690.1"/>
    </source>
</evidence>
<organism evidence="1 2">
    <name type="scientific">Myroides odoratus</name>
    <name type="common">Flavobacterium odoratum</name>
    <dbReference type="NCBI Taxonomy" id="256"/>
    <lineage>
        <taxon>Bacteria</taxon>
        <taxon>Pseudomonadati</taxon>
        <taxon>Bacteroidota</taxon>
        <taxon>Flavobacteriia</taxon>
        <taxon>Flavobacteriales</taxon>
        <taxon>Flavobacteriaceae</taxon>
        <taxon>Myroides</taxon>
    </lineage>
</organism>